<proteinExistence type="predicted"/>
<sequence>MAIRYFIQFNHQIQSRRGSTLRRSNSFAEKSIYQPIQYTPMRNRKNMLEKSSTQKSSLNNSCTMKNLRNDYVKPVSTFGVIIKALNYILKCSKRAFNWEMYSSEQQEARTLKSMRSSLKNENKKGQQQSRNEPVKAFTNTVQNEYGENRLTIDEDIKVNPKKKQESFLKRVRNGSGPPSSVASLHSTISFRDEYVEPKLNTLGVESTKKLYGQGEFNIFSGQTLDERYQNRYGFAPQPKKDPSLKQLNTKLMKKLHGQGEFDPLSGKTYDERYKERYAAPHSASTQEKNLPQKQQSEKYNSNNMKQVLSSQSNAIPKASQISEKPNRANSQNLSSRLTIKPNFKQLQLDQINSLKTDISMKNVATL</sequence>
<evidence type="ECO:0000313" key="3">
    <source>
        <dbReference type="Proteomes" id="UP000039865"/>
    </source>
</evidence>
<dbReference type="InParanoid" id="A0A078B0I4"/>
<protein>
    <submittedName>
        <fullName evidence="2">Uncharacterized protein</fullName>
    </submittedName>
</protein>
<dbReference type="AlphaFoldDB" id="A0A078B0I4"/>
<evidence type="ECO:0000256" key="1">
    <source>
        <dbReference type="SAM" id="MobiDB-lite"/>
    </source>
</evidence>
<feature type="compositionally biased region" description="Polar residues" evidence="1">
    <location>
        <begin position="125"/>
        <end position="137"/>
    </location>
</feature>
<dbReference type="EMBL" id="CCKQ01015969">
    <property type="protein sequence ID" value="CDW87821.1"/>
    <property type="molecule type" value="Genomic_DNA"/>
</dbReference>
<accession>A0A078B0I4</accession>
<feature type="compositionally biased region" description="Polar residues" evidence="1">
    <location>
        <begin position="282"/>
        <end position="336"/>
    </location>
</feature>
<feature type="region of interest" description="Disordered" evidence="1">
    <location>
        <begin position="278"/>
        <end position="336"/>
    </location>
</feature>
<name>A0A078B0I4_STYLE</name>
<evidence type="ECO:0000313" key="2">
    <source>
        <dbReference type="EMBL" id="CDW87821.1"/>
    </source>
</evidence>
<dbReference type="Proteomes" id="UP000039865">
    <property type="component" value="Unassembled WGS sequence"/>
</dbReference>
<feature type="region of interest" description="Disordered" evidence="1">
    <location>
        <begin position="111"/>
        <end position="137"/>
    </location>
</feature>
<organism evidence="2 3">
    <name type="scientific">Stylonychia lemnae</name>
    <name type="common">Ciliate</name>
    <dbReference type="NCBI Taxonomy" id="5949"/>
    <lineage>
        <taxon>Eukaryota</taxon>
        <taxon>Sar</taxon>
        <taxon>Alveolata</taxon>
        <taxon>Ciliophora</taxon>
        <taxon>Intramacronucleata</taxon>
        <taxon>Spirotrichea</taxon>
        <taxon>Stichotrichia</taxon>
        <taxon>Sporadotrichida</taxon>
        <taxon>Oxytrichidae</taxon>
        <taxon>Stylonychinae</taxon>
        <taxon>Stylonychia</taxon>
    </lineage>
</organism>
<reference evidence="2 3" key="1">
    <citation type="submission" date="2014-06" db="EMBL/GenBank/DDBJ databases">
        <authorList>
            <person name="Swart Estienne"/>
        </authorList>
    </citation>
    <scope>NUCLEOTIDE SEQUENCE [LARGE SCALE GENOMIC DNA]</scope>
    <source>
        <strain evidence="2 3">130c</strain>
    </source>
</reference>
<keyword evidence="3" id="KW-1185">Reference proteome</keyword>
<gene>
    <name evidence="2" type="primary">Contig10526.g11244</name>
    <name evidence="2" type="ORF">STYLEM_16934</name>
</gene>